<evidence type="ECO:0000313" key="3">
    <source>
        <dbReference type="Proteomes" id="UP001500074"/>
    </source>
</evidence>
<dbReference type="Proteomes" id="UP001500074">
    <property type="component" value="Unassembled WGS sequence"/>
</dbReference>
<accession>A0ABP9RFJ7</accession>
<dbReference type="InterPro" id="IPR052186">
    <property type="entry name" value="Hydantoin_racemase-like"/>
</dbReference>
<dbReference type="RefSeq" id="WP_031385072.1">
    <property type="nucleotide sequence ID" value="NZ_BAABKI010000024.1"/>
</dbReference>
<dbReference type="Gene3D" id="3.40.50.12500">
    <property type="match status" value="1"/>
</dbReference>
<dbReference type="Pfam" id="PF01177">
    <property type="entry name" value="Asp_Glu_race"/>
    <property type="match status" value="1"/>
</dbReference>
<protein>
    <submittedName>
        <fullName evidence="2">Aspartate/glutamate racemase family protein</fullName>
    </submittedName>
</protein>
<dbReference type="PANTHER" id="PTHR28047:SF5">
    <property type="entry name" value="PROTEIN DCG1"/>
    <property type="match status" value="1"/>
</dbReference>
<comment type="caution">
    <text evidence="2">The sequence shown here is derived from an EMBL/GenBank/DDBJ whole genome shotgun (WGS) entry which is preliminary data.</text>
</comment>
<reference evidence="3" key="1">
    <citation type="journal article" date="2019" name="Int. J. Syst. Evol. Microbiol.">
        <title>The Global Catalogue of Microorganisms (GCM) 10K type strain sequencing project: providing services to taxonomists for standard genome sequencing and annotation.</title>
        <authorList>
            <consortium name="The Broad Institute Genomics Platform"/>
            <consortium name="The Broad Institute Genome Sequencing Center for Infectious Disease"/>
            <person name="Wu L."/>
            <person name="Ma J."/>
        </authorList>
    </citation>
    <scope>NUCLEOTIDE SEQUENCE [LARGE SCALE GENOMIC DNA]</scope>
    <source>
        <strain evidence="3">JCM 18472</strain>
    </source>
</reference>
<proteinExistence type="inferred from homology"/>
<name>A0ABP9RFJ7_9GAMM</name>
<keyword evidence="3" id="KW-1185">Reference proteome</keyword>
<organism evidence="2 3">
    <name type="scientific">Modicisalibacter zincidurans</name>
    <dbReference type="NCBI Taxonomy" id="1178777"/>
    <lineage>
        <taxon>Bacteria</taxon>
        <taxon>Pseudomonadati</taxon>
        <taxon>Pseudomonadota</taxon>
        <taxon>Gammaproteobacteria</taxon>
        <taxon>Oceanospirillales</taxon>
        <taxon>Halomonadaceae</taxon>
        <taxon>Modicisalibacter</taxon>
    </lineage>
</organism>
<sequence>MHIRVINPNTTASMTARIGKAAEAIAAPGTRISAVNPQDGPVSIESHFDEAISAVGVAEEVRRGERESVDAYIVACFGDPGLMAARELTRAPVIGIAEAAFHMATLVSTRFSVVTTLGRTAIIAEHLLASYGFAGHCRRVRAAEIPVLELEDNNEAAFERIVAECRRARDEDGIGSIVLGCGGMADLTGRISDAVGLPVIEGVTASVKLAEALVGLGLHTSKHGDLAFPRPKPFSGRFADWSDARH</sequence>
<dbReference type="InterPro" id="IPR053714">
    <property type="entry name" value="Iso_Racemase_Enz_sf"/>
</dbReference>
<gene>
    <name evidence="2" type="ORF">GCM10023342_23440</name>
</gene>
<dbReference type="PANTHER" id="PTHR28047">
    <property type="entry name" value="PROTEIN DCG1"/>
    <property type="match status" value="1"/>
</dbReference>
<evidence type="ECO:0000256" key="1">
    <source>
        <dbReference type="ARBA" id="ARBA00038414"/>
    </source>
</evidence>
<dbReference type="InterPro" id="IPR015942">
    <property type="entry name" value="Asp/Glu/hydantoin_racemase"/>
</dbReference>
<comment type="similarity">
    <text evidence="1">Belongs to the HyuE racemase family.</text>
</comment>
<evidence type="ECO:0000313" key="2">
    <source>
        <dbReference type="EMBL" id="GAA5176862.1"/>
    </source>
</evidence>
<dbReference type="EMBL" id="BAABKI010000024">
    <property type="protein sequence ID" value="GAA5176862.1"/>
    <property type="molecule type" value="Genomic_DNA"/>
</dbReference>